<dbReference type="InterPro" id="IPR014807">
    <property type="entry name" value="Coa1"/>
</dbReference>
<keyword evidence="3" id="KW-1185">Reference proteome</keyword>
<name>A0A9Q0KE34_9MAGN</name>
<sequence length="192" mass="20844">MLGKRLASTLSKISPSNQIPSFSKSKEEGKTKNLARKVVSVVLLSLTGGVALSALDDLVIYQGCSSKAMEKASLNQAVKDALGEPVVKGPWYNASLAVAHKRHSVSCTFPVSGPQGTGVFQLKAVRHGENTWFSFLRPQEWDILIMDALLHVPGNEEKNQTFRISISENTPPPASKECTSCKYQESGNADKR</sequence>
<evidence type="ECO:0000313" key="3">
    <source>
        <dbReference type="Proteomes" id="UP001141806"/>
    </source>
</evidence>
<protein>
    <recommendedName>
        <fullName evidence="4">Cytochrome oxidase complex assembly protein 1</fullName>
    </recommendedName>
</protein>
<feature type="region of interest" description="Disordered" evidence="1">
    <location>
        <begin position="167"/>
        <end position="192"/>
    </location>
</feature>
<evidence type="ECO:0000256" key="1">
    <source>
        <dbReference type="SAM" id="MobiDB-lite"/>
    </source>
</evidence>
<accession>A0A9Q0KE34</accession>
<organism evidence="2 3">
    <name type="scientific">Protea cynaroides</name>
    <dbReference type="NCBI Taxonomy" id="273540"/>
    <lineage>
        <taxon>Eukaryota</taxon>
        <taxon>Viridiplantae</taxon>
        <taxon>Streptophyta</taxon>
        <taxon>Embryophyta</taxon>
        <taxon>Tracheophyta</taxon>
        <taxon>Spermatophyta</taxon>
        <taxon>Magnoliopsida</taxon>
        <taxon>Proteales</taxon>
        <taxon>Proteaceae</taxon>
        <taxon>Protea</taxon>
    </lineage>
</organism>
<dbReference type="OrthoDB" id="535599at2759"/>
<reference evidence="2" key="1">
    <citation type="journal article" date="2023" name="Plant J.">
        <title>The genome of the king protea, Protea cynaroides.</title>
        <authorList>
            <person name="Chang J."/>
            <person name="Duong T.A."/>
            <person name="Schoeman C."/>
            <person name="Ma X."/>
            <person name="Roodt D."/>
            <person name="Barker N."/>
            <person name="Li Z."/>
            <person name="Van de Peer Y."/>
            <person name="Mizrachi E."/>
        </authorList>
    </citation>
    <scope>NUCLEOTIDE SEQUENCE</scope>
    <source>
        <tissue evidence="2">Young leaves</tissue>
    </source>
</reference>
<comment type="caution">
    <text evidence="2">The sequence shown here is derived from an EMBL/GenBank/DDBJ whole genome shotgun (WGS) entry which is preliminary data.</text>
</comment>
<dbReference type="EMBL" id="JAMYWD010000006">
    <property type="protein sequence ID" value="KAJ4968898.1"/>
    <property type="molecule type" value="Genomic_DNA"/>
</dbReference>
<dbReference type="Proteomes" id="UP001141806">
    <property type="component" value="Unassembled WGS sequence"/>
</dbReference>
<proteinExistence type="predicted"/>
<dbReference type="PANTHER" id="PTHR35114">
    <property type="entry name" value="CYTOCHROME OXIDASE COMPLEX ASSEMBLY PROTEIN"/>
    <property type="match status" value="1"/>
</dbReference>
<dbReference type="Pfam" id="PF08695">
    <property type="entry name" value="Coa1"/>
    <property type="match status" value="1"/>
</dbReference>
<dbReference type="AlphaFoldDB" id="A0A9Q0KE34"/>
<feature type="compositionally biased region" description="Polar residues" evidence="1">
    <location>
        <begin position="177"/>
        <end position="192"/>
    </location>
</feature>
<dbReference type="PANTHER" id="PTHR35114:SF1">
    <property type="entry name" value="CYTOCHROME OXIDASE COMPLEX ASSEMBLY PROTEIN"/>
    <property type="match status" value="1"/>
</dbReference>
<evidence type="ECO:0000313" key="2">
    <source>
        <dbReference type="EMBL" id="KAJ4968898.1"/>
    </source>
</evidence>
<evidence type="ECO:0008006" key="4">
    <source>
        <dbReference type="Google" id="ProtNLM"/>
    </source>
</evidence>
<gene>
    <name evidence="2" type="ORF">NE237_015599</name>
</gene>